<comment type="caution">
    <text evidence="11">The sequence shown here is derived from an EMBL/GenBank/DDBJ whole genome shotgun (WGS) entry which is preliminary data.</text>
</comment>
<feature type="compositionally biased region" description="Basic and acidic residues" evidence="10">
    <location>
        <begin position="95"/>
        <end position="116"/>
    </location>
</feature>
<evidence type="ECO:0000256" key="1">
    <source>
        <dbReference type="ARBA" id="ARBA00004286"/>
    </source>
</evidence>
<sequence>MRFKVFFIINKNCFHSLKWIKFDLIIKANFIINMVKNIPGKPKSGKPWKTNSKKSTKLDEEHKAALPKVTFEERMKKKQELEEVKKLEKSLMEERANKLKQAREKSETKKKNKEINQFKSSSFQVIKNTKKMKTMSKKLRSQIAKMPPGMFYKVIHGKNINN</sequence>
<evidence type="ECO:0000313" key="12">
    <source>
        <dbReference type="Proteomes" id="UP001162131"/>
    </source>
</evidence>
<keyword evidence="8" id="KW-0539">Nucleus</keyword>
<proteinExistence type="predicted"/>
<keyword evidence="6" id="KW-0164">Citrullination</keyword>
<accession>A0AAU9ILB0</accession>
<dbReference type="GO" id="GO:0005730">
    <property type="term" value="C:nucleolus"/>
    <property type="evidence" value="ECO:0007669"/>
    <property type="project" value="UniProtKB-SubCell"/>
</dbReference>
<evidence type="ECO:0000313" key="11">
    <source>
        <dbReference type="EMBL" id="CAG9311954.1"/>
    </source>
</evidence>
<evidence type="ECO:0000256" key="10">
    <source>
        <dbReference type="SAM" id="MobiDB-lite"/>
    </source>
</evidence>
<dbReference type="PANTHER" id="PTHR13557:SF1">
    <property type="entry name" value="COILED-COIL DOMAIN-CONTAINING PROTEIN 86"/>
    <property type="match status" value="1"/>
</dbReference>
<keyword evidence="7" id="KW-0175">Coiled coil</keyword>
<evidence type="ECO:0000256" key="6">
    <source>
        <dbReference type="ARBA" id="ARBA00022934"/>
    </source>
</evidence>
<evidence type="ECO:0000256" key="5">
    <source>
        <dbReference type="ARBA" id="ARBA00022553"/>
    </source>
</evidence>
<keyword evidence="12" id="KW-1185">Reference proteome</keyword>
<evidence type="ECO:0000256" key="7">
    <source>
        <dbReference type="ARBA" id="ARBA00023054"/>
    </source>
</evidence>
<feature type="region of interest" description="Disordered" evidence="10">
    <location>
        <begin position="95"/>
        <end position="119"/>
    </location>
</feature>
<evidence type="ECO:0000256" key="3">
    <source>
        <dbReference type="ARBA" id="ARBA00016738"/>
    </source>
</evidence>
<evidence type="ECO:0000256" key="4">
    <source>
        <dbReference type="ARBA" id="ARBA00022454"/>
    </source>
</evidence>
<organism evidence="11 12">
    <name type="scientific">Blepharisma stoltei</name>
    <dbReference type="NCBI Taxonomy" id="1481888"/>
    <lineage>
        <taxon>Eukaryota</taxon>
        <taxon>Sar</taxon>
        <taxon>Alveolata</taxon>
        <taxon>Ciliophora</taxon>
        <taxon>Postciliodesmatophora</taxon>
        <taxon>Heterotrichea</taxon>
        <taxon>Heterotrichida</taxon>
        <taxon>Blepharismidae</taxon>
        <taxon>Blepharisma</taxon>
    </lineage>
</organism>
<feature type="region of interest" description="Disordered" evidence="10">
    <location>
        <begin position="41"/>
        <end position="61"/>
    </location>
</feature>
<dbReference type="EMBL" id="CAJZBQ010000005">
    <property type="protein sequence ID" value="CAG9311954.1"/>
    <property type="molecule type" value="Genomic_DNA"/>
</dbReference>
<protein>
    <recommendedName>
        <fullName evidence="3">Coiled-coil domain-containing protein 86</fullName>
    </recommendedName>
</protein>
<name>A0AAU9ILB0_9CILI</name>
<dbReference type="PANTHER" id="PTHR13557">
    <property type="entry name" value="COILED-COIL DOMAIN-CONTAINING PROTEIN 86"/>
    <property type="match status" value="1"/>
</dbReference>
<dbReference type="GO" id="GO:0005694">
    <property type="term" value="C:chromosome"/>
    <property type="evidence" value="ECO:0007669"/>
    <property type="project" value="UniProtKB-SubCell"/>
</dbReference>
<comment type="subcellular location">
    <subcellularLocation>
        <location evidence="1">Chromosome</location>
    </subcellularLocation>
    <subcellularLocation>
        <location evidence="2">Nucleus</location>
        <location evidence="2">Nucleolus</location>
    </subcellularLocation>
</comment>
<feature type="compositionally biased region" description="Basic residues" evidence="10">
    <location>
        <begin position="43"/>
        <end position="55"/>
    </location>
</feature>
<dbReference type="AlphaFoldDB" id="A0AAU9ILB0"/>
<dbReference type="InterPro" id="IPR026570">
    <property type="entry name" value="CCDC86"/>
</dbReference>
<evidence type="ECO:0000256" key="8">
    <source>
        <dbReference type="ARBA" id="ARBA00023242"/>
    </source>
</evidence>
<evidence type="ECO:0000256" key="9">
    <source>
        <dbReference type="ARBA" id="ARBA00093307"/>
    </source>
</evidence>
<comment type="function">
    <text evidence="9">Required for proper chromosome segregation during mitosis and error-free mitotic progression.</text>
</comment>
<reference evidence="11" key="1">
    <citation type="submission" date="2021-09" db="EMBL/GenBank/DDBJ databases">
        <authorList>
            <consortium name="AG Swart"/>
            <person name="Singh M."/>
            <person name="Singh A."/>
            <person name="Seah K."/>
            <person name="Emmerich C."/>
        </authorList>
    </citation>
    <scope>NUCLEOTIDE SEQUENCE</scope>
    <source>
        <strain evidence="11">ATCC30299</strain>
    </source>
</reference>
<gene>
    <name evidence="11" type="ORF">BSTOLATCC_MIC5213</name>
</gene>
<evidence type="ECO:0000256" key="2">
    <source>
        <dbReference type="ARBA" id="ARBA00004604"/>
    </source>
</evidence>
<keyword evidence="5" id="KW-0597">Phosphoprotein</keyword>
<dbReference type="Proteomes" id="UP001162131">
    <property type="component" value="Unassembled WGS sequence"/>
</dbReference>
<keyword evidence="4" id="KW-0158">Chromosome</keyword>